<feature type="compositionally biased region" description="Basic and acidic residues" evidence="1">
    <location>
        <begin position="640"/>
        <end position="651"/>
    </location>
</feature>
<comment type="caution">
    <text evidence="5">The sequence shown here is derived from an EMBL/GenBank/DDBJ whole genome shotgun (WGS) entry which is preliminary data.</text>
</comment>
<evidence type="ECO:0000313" key="6">
    <source>
        <dbReference type="Proteomes" id="UP000609323"/>
    </source>
</evidence>
<dbReference type="Pfam" id="PF20736">
    <property type="entry name" value="Glyco_hydro127M"/>
    <property type="match status" value="1"/>
</dbReference>
<proteinExistence type="predicted"/>
<evidence type="ECO:0000313" key="5">
    <source>
        <dbReference type="EMBL" id="GGA19632.1"/>
    </source>
</evidence>
<protein>
    <recommendedName>
        <fullName evidence="7">Glycoside hydrolase family 127 protein</fullName>
    </recommendedName>
</protein>
<reference evidence="6" key="1">
    <citation type="journal article" date="2019" name="Int. J. Syst. Evol. Microbiol.">
        <title>The Global Catalogue of Microorganisms (GCM) 10K type strain sequencing project: providing services to taxonomists for standard genome sequencing and annotation.</title>
        <authorList>
            <consortium name="The Broad Institute Genomics Platform"/>
            <consortium name="The Broad Institute Genome Sequencing Center for Infectious Disease"/>
            <person name="Wu L."/>
            <person name="Ma J."/>
        </authorList>
    </citation>
    <scope>NUCLEOTIDE SEQUENCE [LARGE SCALE GENOMIC DNA]</scope>
    <source>
        <strain evidence="6">CGMCC 1.15044</strain>
    </source>
</reference>
<gene>
    <name evidence="5" type="ORF">GCM10010917_00290</name>
</gene>
<dbReference type="InterPro" id="IPR012878">
    <property type="entry name" value="Beta-AFase-like_GH127_cat"/>
</dbReference>
<feature type="domain" description="Non-reducing end beta-L-arabinofuranosidase-like GH127 middle" evidence="3">
    <location>
        <begin position="450"/>
        <end position="551"/>
    </location>
</feature>
<dbReference type="Gene3D" id="1.50.10.20">
    <property type="match status" value="1"/>
</dbReference>
<feature type="domain" description="Non-reducing end beta-L-arabinofuranosidase-like GH127 C-terminal" evidence="4">
    <location>
        <begin position="553"/>
        <end position="713"/>
    </location>
</feature>
<name>A0ABQ1FK67_9BACL</name>
<sequence length="714" mass="80082">MNNEFKRVTAAAAHSSRPLELRSVQINDPYWTPYLDLVRDTVIPYQLEALNDRIPGAEPSYAVANFRIAAGFEKGSFGGMVFQDSDLYKWLEAVGYSLAVKPDEDLEREADELIDLIASAQQEDGYLNTYFTVAEPGARWTNLTECHELYCSGHMIEAAVAYYRGTGKTRLLDVAKRMADYISSVFGTGEGQIRGYDGHQEIELALVKLYEATGEERYLNLSLYFIEERGRQPSFFHKEWEQRGRTSHWTPGVVQQNPPDLAYFQAHKPVREQESAAGHAVRAVYMYTAMADLAGHTGDETLLEACRRLWRNTVRKQMYINGSIGSTHHGEAFTFDYDLPNDTNYSETCASIGLIFFASRMLRLEMNGEYADVLERALYNTVTAGIARDGKHYFYVNPMEVWPKASEQNPGRHHVKPVRQQWYGCACCPPNITRLLSSLGQYVFTAGEDTLYVHLYIGSETRVAFGGDDQAAAQAVIKLDSSLPWQGEARLTVSDREGSGRFTLALRVPSWSHATVFTLNDKPVIPEIRDGYAYLERDWQEGDQFAVSLDMRPQRIYANPQARADAGKVALQRGPLIYCLEETDNGALLPALSLPREAEIREAAGMGDVLEGAVLLEADGWRLEAGQAAGSGALTQGRNESGKKNGNRDENGDWTGNKGEEDYEKNDRINNVNKDEDSLYRSTPAAVKPQKLTAVPYTLWGNRKPGEMLVWIRE</sequence>
<keyword evidence="6" id="KW-1185">Reference proteome</keyword>
<dbReference type="PANTHER" id="PTHR43465">
    <property type="entry name" value="DUF1680 DOMAIN PROTEIN (AFU_ORTHOLOGUE AFUA_1G08910)"/>
    <property type="match status" value="1"/>
</dbReference>
<dbReference type="PANTHER" id="PTHR43465:SF2">
    <property type="entry name" value="DUF1680 DOMAIN PROTEIN (AFU_ORTHOLOGUE AFUA_1G08910)"/>
    <property type="match status" value="1"/>
</dbReference>
<organism evidence="5 6">
    <name type="scientific">Paenibacillus physcomitrellae</name>
    <dbReference type="NCBI Taxonomy" id="1619311"/>
    <lineage>
        <taxon>Bacteria</taxon>
        <taxon>Bacillati</taxon>
        <taxon>Bacillota</taxon>
        <taxon>Bacilli</taxon>
        <taxon>Bacillales</taxon>
        <taxon>Paenibacillaceae</taxon>
        <taxon>Paenibacillus</taxon>
    </lineage>
</organism>
<dbReference type="EMBL" id="BMHF01000001">
    <property type="protein sequence ID" value="GGA19632.1"/>
    <property type="molecule type" value="Genomic_DNA"/>
</dbReference>
<dbReference type="InterPro" id="IPR049174">
    <property type="entry name" value="Beta-AFase-like"/>
</dbReference>
<evidence type="ECO:0000259" key="3">
    <source>
        <dbReference type="Pfam" id="PF20736"/>
    </source>
</evidence>
<accession>A0ABQ1FK67</accession>
<evidence type="ECO:0000259" key="4">
    <source>
        <dbReference type="Pfam" id="PF20737"/>
    </source>
</evidence>
<dbReference type="SUPFAM" id="SSF48208">
    <property type="entry name" value="Six-hairpin glycosidases"/>
    <property type="match status" value="1"/>
</dbReference>
<dbReference type="Proteomes" id="UP000609323">
    <property type="component" value="Unassembled WGS sequence"/>
</dbReference>
<dbReference type="Pfam" id="PF07944">
    <property type="entry name" value="Beta-AFase-like_GH127_cat"/>
    <property type="match status" value="1"/>
</dbReference>
<dbReference type="RefSeq" id="WP_094093725.1">
    <property type="nucleotide sequence ID" value="NZ_BMHF01000001.1"/>
</dbReference>
<dbReference type="Pfam" id="PF20737">
    <property type="entry name" value="Glyco_hydro127C"/>
    <property type="match status" value="1"/>
</dbReference>
<dbReference type="InterPro" id="IPR049049">
    <property type="entry name" value="Beta-AFase-like_GH127_C"/>
</dbReference>
<evidence type="ECO:0008006" key="7">
    <source>
        <dbReference type="Google" id="ProtNLM"/>
    </source>
</evidence>
<dbReference type="InterPro" id="IPR008928">
    <property type="entry name" value="6-hairpin_glycosidase_sf"/>
</dbReference>
<evidence type="ECO:0000256" key="1">
    <source>
        <dbReference type="SAM" id="MobiDB-lite"/>
    </source>
</evidence>
<feature type="region of interest" description="Disordered" evidence="1">
    <location>
        <begin position="628"/>
        <end position="665"/>
    </location>
</feature>
<dbReference type="InterPro" id="IPR049046">
    <property type="entry name" value="Beta-AFase-like_GH127_middle"/>
</dbReference>
<evidence type="ECO:0000259" key="2">
    <source>
        <dbReference type="Pfam" id="PF07944"/>
    </source>
</evidence>
<feature type="domain" description="Non-reducing end beta-L-arabinofuranosidase-like GH127 catalytic" evidence="2">
    <location>
        <begin position="23"/>
        <end position="440"/>
    </location>
</feature>